<proteinExistence type="predicted"/>
<accession>A0ABZ2C5D0</accession>
<protein>
    <submittedName>
        <fullName evidence="3">Terminase-like family protein</fullName>
    </submittedName>
</protein>
<keyword evidence="1" id="KW-1188">Viral release from host cell</keyword>
<dbReference type="Pfam" id="PF17289">
    <property type="entry name" value="Terminase_6C"/>
    <property type="match status" value="1"/>
</dbReference>
<dbReference type="Gene3D" id="3.30.420.240">
    <property type="match status" value="1"/>
</dbReference>
<name>A0ABZ2C5D0_9PROT</name>
<dbReference type="InterPro" id="IPR027417">
    <property type="entry name" value="P-loop_NTPase"/>
</dbReference>
<keyword evidence="4" id="KW-1185">Reference proteome</keyword>
<organism evidence="3 4">
    <name type="scientific">Candidatus Bealeia paramacronuclearis</name>
    <dbReference type="NCBI Taxonomy" id="1921001"/>
    <lineage>
        <taxon>Bacteria</taxon>
        <taxon>Pseudomonadati</taxon>
        <taxon>Pseudomonadota</taxon>
        <taxon>Alphaproteobacteria</taxon>
        <taxon>Holosporales</taxon>
        <taxon>Holosporaceae</taxon>
        <taxon>Candidatus Bealeia</taxon>
    </lineage>
</organism>
<evidence type="ECO:0000259" key="2">
    <source>
        <dbReference type="Pfam" id="PF17289"/>
    </source>
</evidence>
<evidence type="ECO:0000256" key="1">
    <source>
        <dbReference type="ARBA" id="ARBA00022612"/>
    </source>
</evidence>
<evidence type="ECO:0000313" key="3">
    <source>
        <dbReference type="EMBL" id="WVX67402.1"/>
    </source>
</evidence>
<gene>
    <name evidence="3" type="ORF">Bealeia1_01604</name>
</gene>
<sequence>MTLRKTALLSSLLNLFIKYHTLKKNVQEKFNWVRHARPSQRIPKGLWRTWLILAGRGFGKTRTGAETLKRWVQEGKAKRIALVGETAHDVRHVMIEGSSGLFSVYPSWERPHYESSKRLLTWPNGSVAQTFSGDTPCQLRGPQFDAAWVDELAKFKNPEKTWNQLMMGLRLGDNPRAIITTTPRPLKLLKTLIASPAVHVTRGSTFENEAHLATGFLEEMQACYSETRLGLQELYAELLENERGALWRQEMIQGAHDASPSLPFTRIVVALDPAVTSKSRSDETGIIVAGLDQEGRGVVLEDLSMKGSPSQWIQVAIAAYDRFQADRIVAEVNQGGDMVEDMLRAQDSRVSFKAVRATRGKAIRAEPIAALYERGKILHAKVFPTLEAQLIGYLPQSTKKSPDRMDALVWAMTELMLGNAANHPEWWR</sequence>
<feature type="domain" description="Terminase large subunit gp17-like C-terminal" evidence="2">
    <location>
        <begin position="270"/>
        <end position="413"/>
    </location>
</feature>
<dbReference type="Proteomes" id="UP001330434">
    <property type="component" value="Chromosome"/>
</dbReference>
<dbReference type="InterPro" id="IPR035421">
    <property type="entry name" value="Terminase_6C"/>
</dbReference>
<dbReference type="Pfam" id="PF03237">
    <property type="entry name" value="Terminase_6N"/>
    <property type="match status" value="1"/>
</dbReference>
<reference evidence="3 4" key="1">
    <citation type="journal article" date="2024" name="Environ. Microbiol.">
        <title>Novel evolutionary insights on the interactions of the Holosporales (Alphaproteobacteria) with eukaryotic hosts from comparative genomics.</title>
        <authorList>
            <person name="Giovannini M."/>
            <person name="Petroni G."/>
            <person name="Castelli M."/>
        </authorList>
    </citation>
    <scope>NUCLEOTIDE SEQUENCE [LARGE SCALE GENOMIC DNA]</scope>
    <source>
        <strain evidence="3 4">US_Bl 15I1</strain>
    </source>
</reference>
<dbReference type="EMBL" id="CP133270">
    <property type="protein sequence ID" value="WVX67402.1"/>
    <property type="molecule type" value="Genomic_DNA"/>
</dbReference>
<evidence type="ECO:0000313" key="4">
    <source>
        <dbReference type="Proteomes" id="UP001330434"/>
    </source>
</evidence>
<dbReference type="Gene3D" id="3.40.50.300">
    <property type="entry name" value="P-loop containing nucleotide triphosphate hydrolases"/>
    <property type="match status" value="1"/>
</dbReference>